<gene>
    <name evidence="2" type="ORF">GCM10007977_110040</name>
</gene>
<keyword evidence="1" id="KW-0812">Transmembrane</keyword>
<comment type="caution">
    <text evidence="2">The sequence shown here is derived from an EMBL/GenBank/DDBJ whole genome shotgun (WGS) entry which is preliminary data.</text>
</comment>
<evidence type="ECO:0000256" key="1">
    <source>
        <dbReference type="SAM" id="Phobius"/>
    </source>
</evidence>
<reference evidence="2" key="1">
    <citation type="journal article" date="2014" name="Int. J. Syst. Evol. Microbiol.">
        <title>Complete genome sequence of Corynebacterium casei LMG S-19264T (=DSM 44701T), isolated from a smear-ripened cheese.</title>
        <authorList>
            <consortium name="US DOE Joint Genome Institute (JGI-PGF)"/>
            <person name="Walter F."/>
            <person name="Albersmeier A."/>
            <person name="Kalinowski J."/>
            <person name="Ruckert C."/>
        </authorList>
    </citation>
    <scope>NUCLEOTIDE SEQUENCE</scope>
    <source>
        <strain evidence="2">JCM 19831</strain>
    </source>
</reference>
<dbReference type="AlphaFoldDB" id="A0A917UFV9"/>
<dbReference type="Proteomes" id="UP000642070">
    <property type="component" value="Unassembled WGS sequence"/>
</dbReference>
<protein>
    <submittedName>
        <fullName evidence="2">Uncharacterized protein</fullName>
    </submittedName>
</protein>
<keyword evidence="1" id="KW-0472">Membrane</keyword>
<reference evidence="2" key="2">
    <citation type="submission" date="2020-09" db="EMBL/GenBank/DDBJ databases">
        <authorList>
            <person name="Sun Q."/>
            <person name="Ohkuma M."/>
        </authorList>
    </citation>
    <scope>NUCLEOTIDE SEQUENCE</scope>
    <source>
        <strain evidence="2">JCM 19831</strain>
    </source>
</reference>
<feature type="transmembrane region" description="Helical" evidence="1">
    <location>
        <begin position="27"/>
        <end position="49"/>
    </location>
</feature>
<sequence>MVLIGAVIVGAAAGLLAYAGGNNVPTAVLAGGSAFGATVLLLLALLNFASSRP</sequence>
<keyword evidence="1" id="KW-1133">Transmembrane helix</keyword>
<evidence type="ECO:0000313" key="2">
    <source>
        <dbReference type="EMBL" id="GGM89982.1"/>
    </source>
</evidence>
<name>A0A917UFV9_9ACTN</name>
<keyword evidence="3" id="KW-1185">Reference proteome</keyword>
<organism evidence="2 3">
    <name type="scientific">Dactylosporangium sucinum</name>
    <dbReference type="NCBI Taxonomy" id="1424081"/>
    <lineage>
        <taxon>Bacteria</taxon>
        <taxon>Bacillati</taxon>
        <taxon>Actinomycetota</taxon>
        <taxon>Actinomycetes</taxon>
        <taxon>Micromonosporales</taxon>
        <taxon>Micromonosporaceae</taxon>
        <taxon>Dactylosporangium</taxon>
    </lineage>
</organism>
<evidence type="ECO:0000313" key="3">
    <source>
        <dbReference type="Proteomes" id="UP000642070"/>
    </source>
</evidence>
<dbReference type="EMBL" id="BMPI01000136">
    <property type="protein sequence ID" value="GGM89982.1"/>
    <property type="molecule type" value="Genomic_DNA"/>
</dbReference>
<accession>A0A917UFV9</accession>
<proteinExistence type="predicted"/>